<gene>
    <name evidence="3" type="ORF">BKA67DRAFT_40446</name>
</gene>
<keyword evidence="2" id="KW-0812">Transmembrane</keyword>
<name>A0A9P8UY15_9PEZI</name>
<evidence type="ECO:0000313" key="3">
    <source>
        <dbReference type="EMBL" id="KAH6660111.1"/>
    </source>
</evidence>
<feature type="compositionally biased region" description="Low complexity" evidence="1">
    <location>
        <begin position="156"/>
        <end position="166"/>
    </location>
</feature>
<organism evidence="3 4">
    <name type="scientific">Truncatella angustata</name>
    <dbReference type="NCBI Taxonomy" id="152316"/>
    <lineage>
        <taxon>Eukaryota</taxon>
        <taxon>Fungi</taxon>
        <taxon>Dikarya</taxon>
        <taxon>Ascomycota</taxon>
        <taxon>Pezizomycotina</taxon>
        <taxon>Sordariomycetes</taxon>
        <taxon>Xylariomycetidae</taxon>
        <taxon>Amphisphaeriales</taxon>
        <taxon>Sporocadaceae</taxon>
        <taxon>Truncatella</taxon>
    </lineage>
</organism>
<feature type="transmembrane region" description="Helical" evidence="2">
    <location>
        <begin position="104"/>
        <end position="121"/>
    </location>
</feature>
<reference evidence="3" key="1">
    <citation type="journal article" date="2021" name="Nat. Commun.">
        <title>Genetic determinants of endophytism in the Arabidopsis root mycobiome.</title>
        <authorList>
            <person name="Mesny F."/>
            <person name="Miyauchi S."/>
            <person name="Thiergart T."/>
            <person name="Pickel B."/>
            <person name="Atanasova L."/>
            <person name="Karlsson M."/>
            <person name="Huettel B."/>
            <person name="Barry K.W."/>
            <person name="Haridas S."/>
            <person name="Chen C."/>
            <person name="Bauer D."/>
            <person name="Andreopoulos W."/>
            <person name="Pangilinan J."/>
            <person name="LaButti K."/>
            <person name="Riley R."/>
            <person name="Lipzen A."/>
            <person name="Clum A."/>
            <person name="Drula E."/>
            <person name="Henrissat B."/>
            <person name="Kohler A."/>
            <person name="Grigoriev I.V."/>
            <person name="Martin F.M."/>
            <person name="Hacquard S."/>
        </authorList>
    </citation>
    <scope>NUCLEOTIDE SEQUENCE</scope>
    <source>
        <strain evidence="3">MPI-SDFR-AT-0073</strain>
    </source>
</reference>
<feature type="region of interest" description="Disordered" evidence="1">
    <location>
        <begin position="140"/>
        <end position="166"/>
    </location>
</feature>
<dbReference type="Proteomes" id="UP000758603">
    <property type="component" value="Unassembled WGS sequence"/>
</dbReference>
<evidence type="ECO:0000256" key="2">
    <source>
        <dbReference type="SAM" id="Phobius"/>
    </source>
</evidence>
<dbReference type="EMBL" id="JAGPXC010000001">
    <property type="protein sequence ID" value="KAH6660111.1"/>
    <property type="molecule type" value="Genomic_DNA"/>
</dbReference>
<keyword evidence="2" id="KW-0472">Membrane</keyword>
<keyword evidence="2" id="KW-1133">Transmembrane helix</keyword>
<evidence type="ECO:0000256" key="1">
    <source>
        <dbReference type="SAM" id="MobiDB-lite"/>
    </source>
</evidence>
<dbReference type="GeneID" id="70125609"/>
<protein>
    <submittedName>
        <fullName evidence="3">Uncharacterized protein</fullName>
    </submittedName>
</protein>
<comment type="caution">
    <text evidence="3">The sequence shown here is derived from an EMBL/GenBank/DDBJ whole genome shotgun (WGS) entry which is preliminary data.</text>
</comment>
<feature type="compositionally biased region" description="Basic and acidic residues" evidence="1">
    <location>
        <begin position="140"/>
        <end position="151"/>
    </location>
</feature>
<keyword evidence="4" id="KW-1185">Reference proteome</keyword>
<sequence>MISYSYTASKFFRLLGSSSRSNNMDIIPSSSSAIIARSSTTHHTMAPKVIVPPGPTTTMTADFRVHKHRVFNKIWVWVVTIVIAGELTDLIMRHRSPRHTVEKLNICFLFCAIMTAMYYTYEFGHWAWIKTREHCLDSHDKKEARRKRQEESGIVSDTDSSSSNSS</sequence>
<dbReference type="RefSeq" id="XP_045964242.1">
    <property type="nucleotide sequence ID" value="XM_046096717.1"/>
</dbReference>
<feature type="transmembrane region" description="Helical" evidence="2">
    <location>
        <begin position="74"/>
        <end position="92"/>
    </location>
</feature>
<dbReference type="AlphaFoldDB" id="A0A9P8UY15"/>
<proteinExistence type="predicted"/>
<accession>A0A9P8UY15</accession>
<evidence type="ECO:0000313" key="4">
    <source>
        <dbReference type="Proteomes" id="UP000758603"/>
    </source>
</evidence>